<keyword evidence="2" id="KW-1185">Reference proteome</keyword>
<proteinExistence type="predicted"/>
<evidence type="ECO:0000313" key="2">
    <source>
        <dbReference type="Proteomes" id="UP000018201"/>
    </source>
</evidence>
<gene>
    <name evidence="1" type="ORF">EPH_0073990</name>
</gene>
<reference evidence="1" key="1">
    <citation type="submission" date="2013-10" db="EMBL/GenBank/DDBJ databases">
        <title>Genomic analysis of the causative agents of coccidiosis in chickens.</title>
        <authorList>
            <person name="Reid A.J."/>
            <person name="Blake D."/>
            <person name="Billington K."/>
            <person name="Browne H."/>
            <person name="Dunn M."/>
            <person name="Hung S."/>
            <person name="Kawahara F."/>
            <person name="Miranda-Saavedra D."/>
            <person name="Mourier T."/>
            <person name="Nagra H."/>
            <person name="Otto T.D."/>
            <person name="Rawlings N."/>
            <person name="Sanchez A."/>
            <person name="Sanders M."/>
            <person name="Subramaniam C."/>
            <person name="Tay Y."/>
            <person name="Dear P."/>
            <person name="Doerig C."/>
            <person name="Gruber A."/>
            <person name="Parkinson J."/>
            <person name="Shirley M."/>
            <person name="Wan K.L."/>
            <person name="Berriman M."/>
            <person name="Tomley F."/>
            <person name="Pain A."/>
        </authorList>
    </citation>
    <scope>NUCLEOTIDE SEQUENCE [LARGE SCALE GENOMIC DNA]</scope>
    <source>
        <strain evidence="1">Houghton</strain>
    </source>
</reference>
<dbReference type="EMBL" id="HG695581">
    <property type="protein sequence ID" value="CDI86553.1"/>
    <property type="molecule type" value="Genomic_DNA"/>
</dbReference>
<name>U6H504_9EIME</name>
<dbReference type="VEuPathDB" id="ToxoDB:EPH_0073990"/>
<dbReference type="Proteomes" id="UP000018201">
    <property type="component" value="Unassembled WGS sequence"/>
</dbReference>
<protein>
    <submittedName>
        <fullName evidence="1">Uncharacterized protein</fullName>
    </submittedName>
</protein>
<sequence length="284" mass="30587">MGDPLPDGLLRKDLIHTGRSVGLRKVETQSSEVGDGRDGGSQRWGMTALQRVMLHNNASLLPALRDDQGLRLALKVSRILALELGALSLAPQSFEHLRLRAGRALIYLTTVSLNYGGQDSRHEAACQELRSLTGLITGICEPSVVHFQTSPRVLHAKLSALVGASIVVVGFSVNVLLGLSQHASGSSQGLPPILVEQQLGVLEALFETHGSIIGSRRSSSCRLLNAGKSLCKTPQSHEGRKACSEKLWMQSFGLQLDMELLLRLRCGNLLAARSIIRKPAQVAT</sequence>
<organism evidence="1 2">
    <name type="scientific">Eimeria praecox</name>
    <dbReference type="NCBI Taxonomy" id="51316"/>
    <lineage>
        <taxon>Eukaryota</taxon>
        <taxon>Sar</taxon>
        <taxon>Alveolata</taxon>
        <taxon>Apicomplexa</taxon>
        <taxon>Conoidasida</taxon>
        <taxon>Coccidia</taxon>
        <taxon>Eucoccidiorida</taxon>
        <taxon>Eimeriorina</taxon>
        <taxon>Eimeriidae</taxon>
        <taxon>Eimeria</taxon>
    </lineage>
</organism>
<evidence type="ECO:0000313" key="1">
    <source>
        <dbReference type="EMBL" id="CDI86553.1"/>
    </source>
</evidence>
<dbReference type="AlphaFoldDB" id="U6H504"/>
<dbReference type="OrthoDB" id="348183at2759"/>
<reference evidence="1" key="2">
    <citation type="submission" date="2013-10" db="EMBL/GenBank/DDBJ databases">
        <authorList>
            <person name="Aslett M."/>
        </authorList>
    </citation>
    <scope>NUCLEOTIDE SEQUENCE [LARGE SCALE GENOMIC DNA]</scope>
    <source>
        <strain evidence="1">Houghton</strain>
    </source>
</reference>
<accession>U6H504</accession>